<dbReference type="AlphaFoldDB" id="Q1N6W5"/>
<evidence type="ECO:0000256" key="2">
    <source>
        <dbReference type="ARBA" id="ARBA00023002"/>
    </source>
</evidence>
<protein>
    <recommendedName>
        <fullName evidence="4">Arsenate reductase</fullName>
        <ecNumber evidence="4">1.20.4.1</ecNumber>
    </recommendedName>
</protein>
<dbReference type="PROSITE" id="PS51353">
    <property type="entry name" value="ARSC"/>
    <property type="match status" value="1"/>
</dbReference>
<dbReference type="Pfam" id="PF03960">
    <property type="entry name" value="ArsC"/>
    <property type="match status" value="1"/>
</dbReference>
<gene>
    <name evidence="5" type="ORF">RED65_08804</name>
</gene>
<dbReference type="InterPro" id="IPR036249">
    <property type="entry name" value="Thioredoxin-like_sf"/>
</dbReference>
<comment type="catalytic activity">
    <reaction evidence="4">
        <text>[glutaredoxin]-dithiol + arsenate + glutathione + H(+) = glutathionyl-S-S-[glutaredoxin] + arsenite + H2O</text>
        <dbReference type="Rhea" id="RHEA:22016"/>
        <dbReference type="Rhea" id="RHEA-COMP:10729"/>
        <dbReference type="Rhea" id="RHEA-COMP:17668"/>
        <dbReference type="ChEBI" id="CHEBI:15377"/>
        <dbReference type="ChEBI" id="CHEBI:15378"/>
        <dbReference type="ChEBI" id="CHEBI:29242"/>
        <dbReference type="ChEBI" id="CHEBI:29950"/>
        <dbReference type="ChEBI" id="CHEBI:48597"/>
        <dbReference type="ChEBI" id="CHEBI:57925"/>
        <dbReference type="ChEBI" id="CHEBI:146199"/>
        <dbReference type="EC" id="1.20.4.1"/>
    </reaction>
</comment>
<dbReference type="RefSeq" id="WP_007016898.1">
    <property type="nucleotide sequence ID" value="NZ_CH724113.1"/>
</dbReference>
<proteinExistence type="inferred from homology"/>
<keyword evidence="2 4" id="KW-0560">Oxidoreductase</keyword>
<dbReference type="InterPro" id="IPR006660">
    <property type="entry name" value="Arsenate_reductase-like"/>
</dbReference>
<dbReference type="SUPFAM" id="SSF52833">
    <property type="entry name" value="Thioredoxin-like"/>
    <property type="match status" value="1"/>
</dbReference>
<dbReference type="EMBL" id="AAQH01000001">
    <property type="protein sequence ID" value="EAT13477.1"/>
    <property type="molecule type" value="Genomic_DNA"/>
</dbReference>
<dbReference type="InterPro" id="IPR006659">
    <property type="entry name" value="Arsenate_reductase"/>
</dbReference>
<evidence type="ECO:0000313" key="5">
    <source>
        <dbReference type="EMBL" id="EAT13477.1"/>
    </source>
</evidence>
<dbReference type="Proteomes" id="UP000004263">
    <property type="component" value="Unassembled WGS sequence"/>
</dbReference>
<dbReference type="OrthoDB" id="9790554at2"/>
<dbReference type="GO" id="GO:0008794">
    <property type="term" value="F:arsenate reductase (glutaredoxin) activity"/>
    <property type="evidence" value="ECO:0007669"/>
    <property type="project" value="UniProtKB-UniRule"/>
</dbReference>
<dbReference type="PANTHER" id="PTHR30041:SF4">
    <property type="entry name" value="ARSENATE REDUCTASE"/>
    <property type="match status" value="1"/>
</dbReference>
<dbReference type="CDD" id="cd03034">
    <property type="entry name" value="ArsC_ArsC"/>
    <property type="match status" value="1"/>
</dbReference>
<evidence type="ECO:0000256" key="1">
    <source>
        <dbReference type="ARBA" id="ARBA00007198"/>
    </source>
</evidence>
<dbReference type="Gene3D" id="3.40.30.10">
    <property type="entry name" value="Glutaredoxin"/>
    <property type="match status" value="1"/>
</dbReference>
<accession>Q1N6W5</accession>
<name>Q1N6W5_9GAMM</name>
<reference evidence="5 6" key="1">
    <citation type="submission" date="2006-03" db="EMBL/GenBank/DDBJ databases">
        <authorList>
            <person name="Pinhassi J."/>
            <person name="Pedros-Alio C."/>
            <person name="Ferriera S."/>
            <person name="Johnson J."/>
            <person name="Kravitz S."/>
            <person name="Halpern A."/>
            <person name="Remington K."/>
            <person name="Beeson K."/>
            <person name="Tran B."/>
            <person name="Rogers Y.-H."/>
            <person name="Friedman R."/>
            <person name="Venter J.C."/>
        </authorList>
    </citation>
    <scope>NUCLEOTIDE SEQUENCE [LARGE SCALE GENOMIC DNA]</scope>
    <source>
        <strain evidence="5 6">RED65</strain>
    </source>
</reference>
<evidence type="ECO:0000256" key="3">
    <source>
        <dbReference type="PROSITE-ProRule" id="PRU01282"/>
    </source>
</evidence>
<evidence type="ECO:0000256" key="4">
    <source>
        <dbReference type="RuleBase" id="RU362029"/>
    </source>
</evidence>
<dbReference type="PANTHER" id="PTHR30041">
    <property type="entry name" value="ARSENATE REDUCTASE"/>
    <property type="match status" value="1"/>
</dbReference>
<keyword evidence="6" id="KW-1185">Reference proteome</keyword>
<sequence>MAIQIWHNPRCSKSRQTLALLEENGVTPDVVLYLESVPSKQDIKAVLSKLGIEARALLRNGEDAYKELNLKDKSLSDEVLLDAMVSHPKLIQRPIVINGDKAKLGRPPEDVLEII</sequence>
<dbReference type="EC" id="1.20.4.1" evidence="4"/>
<organism evidence="5 6">
    <name type="scientific">Bermanella marisrubri</name>
    <dbReference type="NCBI Taxonomy" id="207949"/>
    <lineage>
        <taxon>Bacteria</taxon>
        <taxon>Pseudomonadati</taxon>
        <taxon>Pseudomonadota</taxon>
        <taxon>Gammaproteobacteria</taxon>
        <taxon>Oceanospirillales</taxon>
        <taxon>Oceanospirillaceae</taxon>
        <taxon>Bermanella</taxon>
    </lineage>
</organism>
<dbReference type="HOGENOM" id="CLU_116644_0_1_6"/>
<evidence type="ECO:0000313" key="6">
    <source>
        <dbReference type="Proteomes" id="UP000004263"/>
    </source>
</evidence>
<dbReference type="NCBIfam" id="TIGR00014">
    <property type="entry name" value="arsC"/>
    <property type="match status" value="1"/>
</dbReference>
<dbReference type="STRING" id="207949.RED65_08804"/>
<comment type="similarity">
    <text evidence="1 3 4">Belongs to the ArsC family.</text>
</comment>
<comment type="caution">
    <text evidence="5">The sequence shown here is derived from an EMBL/GenBank/DDBJ whole genome shotgun (WGS) entry which is preliminary data.</text>
</comment>